<dbReference type="GeneID" id="93491238"/>
<name>A0AAC9BYM1_9PSED</name>
<accession>A0AAC9BYM1</accession>
<organism evidence="1 2">
    <name type="scientific">Pseudomonas koreensis</name>
    <dbReference type="NCBI Taxonomy" id="198620"/>
    <lineage>
        <taxon>Bacteria</taxon>
        <taxon>Pseudomonadati</taxon>
        <taxon>Pseudomonadota</taxon>
        <taxon>Gammaproteobacteria</taxon>
        <taxon>Pseudomonadales</taxon>
        <taxon>Pseudomonadaceae</taxon>
        <taxon>Pseudomonas</taxon>
    </lineage>
</organism>
<dbReference type="AlphaFoldDB" id="A0AAC9BYM1"/>
<evidence type="ECO:0000313" key="1">
    <source>
        <dbReference type="EMBL" id="ANI00128.1"/>
    </source>
</evidence>
<reference evidence="1 2" key="1">
    <citation type="submission" date="2016-05" db="EMBL/GenBank/DDBJ databases">
        <authorList>
            <person name="Wang S."/>
            <person name="Zhu B."/>
        </authorList>
    </citation>
    <scope>NUCLEOTIDE SEQUENCE [LARGE SCALE GENOMIC DNA]</scope>
    <source>
        <strain evidence="1 2">CRS05-R5</strain>
    </source>
</reference>
<dbReference type="RefSeq" id="WP_064589302.1">
    <property type="nucleotide sequence ID" value="NZ_CP015852.1"/>
</dbReference>
<proteinExistence type="predicted"/>
<dbReference type="EMBL" id="CP015852">
    <property type="protein sequence ID" value="ANI00128.1"/>
    <property type="molecule type" value="Genomic_DNA"/>
</dbReference>
<dbReference type="Proteomes" id="UP000078142">
    <property type="component" value="Chromosome"/>
</dbReference>
<evidence type="ECO:0000313" key="2">
    <source>
        <dbReference type="Proteomes" id="UP000078142"/>
    </source>
</evidence>
<sequence>MFLLPDFAALIFKVGAAEGCDLLILILKSKFKRSQPSAAPTQDVFYSEGNYWLHRLQQQFKVYQPVSFACDYRTLWRFDELTIFRPLPTIDVTLSPQVNLRSQCLANNTT</sequence>
<gene>
    <name evidence="1" type="ORF">A8L59_22825</name>
</gene>
<protein>
    <submittedName>
        <fullName evidence="1">Uncharacterized protein</fullName>
    </submittedName>
</protein>